<feature type="transmembrane region" description="Helical" evidence="5">
    <location>
        <begin position="714"/>
        <end position="732"/>
    </location>
</feature>
<comment type="subcellular location">
    <subcellularLocation>
        <location evidence="1">Membrane</location>
        <topology evidence="1">Multi-pass membrane protein</topology>
    </subcellularLocation>
</comment>
<evidence type="ECO:0000313" key="8">
    <source>
        <dbReference type="EMBL" id="OBA19887.1"/>
    </source>
</evidence>
<evidence type="ECO:0000256" key="5">
    <source>
        <dbReference type="SAM" id="Phobius"/>
    </source>
</evidence>
<keyword evidence="3 5" id="KW-1133">Transmembrane helix</keyword>
<feature type="transmembrane region" description="Helical" evidence="5">
    <location>
        <begin position="247"/>
        <end position="267"/>
    </location>
</feature>
<dbReference type="InterPro" id="IPR049453">
    <property type="entry name" value="Memb_transporter_dom"/>
</dbReference>
<evidence type="ECO:0000256" key="4">
    <source>
        <dbReference type="ARBA" id="ARBA00023136"/>
    </source>
</evidence>
<feature type="transmembrane region" description="Helical" evidence="5">
    <location>
        <begin position="637"/>
        <end position="654"/>
    </location>
</feature>
<feature type="domain" description="Integral membrane bound transporter" evidence="7">
    <location>
        <begin position="664"/>
        <end position="796"/>
    </location>
</feature>
<dbReference type="GO" id="GO:0016020">
    <property type="term" value="C:membrane"/>
    <property type="evidence" value="ECO:0007669"/>
    <property type="project" value="UniProtKB-SubCell"/>
</dbReference>
<feature type="transmembrane region" description="Helical" evidence="5">
    <location>
        <begin position="779"/>
        <end position="801"/>
    </location>
</feature>
<dbReference type="InterPro" id="IPR052430">
    <property type="entry name" value="IVT-Associated"/>
</dbReference>
<keyword evidence="4 5" id="KW-0472">Membrane</keyword>
<keyword evidence="2 5" id="KW-0812">Transmembrane</keyword>
<reference evidence="8 9" key="1">
    <citation type="submission" date="2016-05" db="EMBL/GenBank/DDBJ databases">
        <title>Comparative genomics of biotechnologically important yeasts.</title>
        <authorList>
            <consortium name="DOE Joint Genome Institute"/>
            <person name="Riley R."/>
            <person name="Haridas S."/>
            <person name="Wolfe K.H."/>
            <person name="Lopes M.R."/>
            <person name="Hittinger C.T."/>
            <person name="Goker M."/>
            <person name="Salamov A."/>
            <person name="Wisecaver J."/>
            <person name="Long T.M."/>
            <person name="Aerts A.L."/>
            <person name="Barry K."/>
            <person name="Choi C."/>
            <person name="Clum A."/>
            <person name="Coughlan A.Y."/>
            <person name="Deshpande S."/>
            <person name="Douglass A.P."/>
            <person name="Hanson S.J."/>
            <person name="Klenk H.-P."/>
            <person name="LaButti K."/>
            <person name="Lapidus A."/>
            <person name="Lindquist E."/>
            <person name="Lipzen A."/>
            <person name="Meier-kolthoff J.P."/>
            <person name="Ohm R.A."/>
            <person name="Otillar R.P."/>
            <person name="Pangilinan J."/>
            <person name="Peng Y."/>
            <person name="Rokas A."/>
            <person name="Rosa C.A."/>
            <person name="Scheuner C."/>
            <person name="Sibirny A.A."/>
            <person name="Slot J.C."/>
            <person name="Stielow J.B."/>
            <person name="Sun H."/>
            <person name="Kurtzman C.P."/>
            <person name="Blackwell M."/>
            <person name="Grigoriev I.V."/>
            <person name="Jeffries T.W."/>
        </authorList>
    </citation>
    <scope>NUCLEOTIDE SEQUENCE [LARGE SCALE GENOMIC DNA]</scope>
    <source>
        <strain evidence="8 9">NRRL YB-4993</strain>
    </source>
</reference>
<accession>A0A1A0H7L8</accession>
<dbReference type="STRING" id="869754.A0A1A0H7L8"/>
<evidence type="ECO:0000256" key="2">
    <source>
        <dbReference type="ARBA" id="ARBA00022692"/>
    </source>
</evidence>
<comment type="caution">
    <text evidence="8">The sequence shown here is derived from an EMBL/GenBank/DDBJ whole genome shotgun (WGS) entry which is preliminary data.</text>
</comment>
<dbReference type="Proteomes" id="UP000092555">
    <property type="component" value="Unassembled WGS sequence"/>
</dbReference>
<dbReference type="GeneID" id="30031997"/>
<evidence type="ECO:0000256" key="1">
    <source>
        <dbReference type="ARBA" id="ARBA00004141"/>
    </source>
</evidence>
<dbReference type="EMBL" id="LXTC01000005">
    <property type="protein sequence ID" value="OBA19887.1"/>
    <property type="molecule type" value="Genomic_DNA"/>
</dbReference>
<feature type="transmembrane region" description="Helical" evidence="5">
    <location>
        <begin position="690"/>
        <end position="708"/>
    </location>
</feature>
<dbReference type="Pfam" id="PF10334">
    <property type="entry name" value="BRE4"/>
    <property type="match status" value="1"/>
</dbReference>
<evidence type="ECO:0000313" key="9">
    <source>
        <dbReference type="Proteomes" id="UP000092555"/>
    </source>
</evidence>
<evidence type="ECO:0000256" key="3">
    <source>
        <dbReference type="ARBA" id="ARBA00022989"/>
    </source>
</evidence>
<evidence type="ECO:0000259" key="6">
    <source>
        <dbReference type="Pfam" id="PF10334"/>
    </source>
</evidence>
<feature type="domain" description="DUF2421" evidence="6">
    <location>
        <begin position="846"/>
        <end position="1011"/>
    </location>
</feature>
<dbReference type="RefSeq" id="XP_018710412.1">
    <property type="nucleotide sequence ID" value="XM_018859021.1"/>
</dbReference>
<keyword evidence="9" id="KW-1185">Reference proteome</keyword>
<feature type="transmembrane region" description="Helical" evidence="5">
    <location>
        <begin position="739"/>
        <end position="759"/>
    </location>
</feature>
<evidence type="ECO:0000259" key="7">
    <source>
        <dbReference type="Pfam" id="PF13515"/>
    </source>
</evidence>
<dbReference type="OrthoDB" id="68611at2759"/>
<proteinExistence type="predicted"/>
<dbReference type="PANTHER" id="PTHR47804:SF1">
    <property type="entry name" value="DUF2421 DOMAIN-CONTAINING PROTEIN"/>
    <property type="match status" value="1"/>
</dbReference>
<gene>
    <name evidence="8" type="ORF">METBIDRAFT_79224</name>
</gene>
<dbReference type="InterPro" id="IPR018820">
    <property type="entry name" value="BRE4-related_DUF2421"/>
</dbReference>
<dbReference type="AlphaFoldDB" id="A0A1A0H7L8"/>
<dbReference type="Pfam" id="PF13515">
    <property type="entry name" value="FUSC_2"/>
    <property type="match status" value="1"/>
</dbReference>
<sequence length="1020" mass="115302">MTSDKKRHPASKSQGRAVLKTSSLAESIANLSETLYLLSPPPPKPTKRQLVKLSSVILPDSGRKVYRTDLFFNSEFESFHDETINDSELLDSAPSVESSRSVLKCGVAYLLASLGVYYAPFSSLLGNTDSKHVAATASVYFHPARTKGSMHQLFLFVLLSLLFTFILSVCSRCVSSYFFNVGQNEVSYAIDLLTSSVGLGVIAFMKQKVNKETFNTACSLASISLVTCIVKEGSLNASTIPMDRLVSTSRVALVGSLISVATCYVLWPKSAVKLLRHSLNDSFNVMSSLVSVVTHRFINGDKISAKDLEVFALLRKHSNDLNLYLEEAKYELYLVGKEAEFEAYCEIVEATNSLMEHLHGLKSSCEMRWQLFLDSTSAENDDQDSIASLSSIHAQILPLSHSVENMGSPSLYNGRLQNSDMEDGAVYSVQLFDLFVYYLAPSIKSFAFTVKEVLSVVPFEKKLLGDREQSLFVKSTNYQLSLKRAIELYEEKQVNSFEKLYSQKIFKSDDFQSRTDQEEVTACCGNFSSLLALYGKQLIHFLQLTEKFEVVASTYPKSWEWARFWRSRGNGIAHSKTLFRDAQFVDALRELKSQLKVVEPKESTEHLDSFSWTECLDDFRLTLWKTFGLFKRTDVQFGLRVGVGAFCISLFAFLPQTQKAFVEYRLEWTLAIYCIMMNKSVGGTSVTAKWRFIGTFMGAFLAYLVWQVSDANEFVLAIVGFLLSLPCFYIIIFWKRNNAFGRFILLAYNLTALYSYSMLQKDSEDSNEGGDVPIVGQIAVHRFIAVSIGIVWALIFANFFLPNPARARLKSGLTILWLRMGVVWNSNPMDYQESENGKTLIGLKDFKGTRDLLLECQTLLKQAPVELRLKGRFPKEIYETLLRGTSAILDAFLNLQLMVEVDKDLQPTEEIVLKYVSSEREELEHRIFLIFYMVASAMALGFPLPTKPASTDHAKDRMLLKLSEFRSRKNFDRISLKNEDYVLLYSYILVTSTITKELDKIILNIKELLGDISEDIFMLV</sequence>
<name>A0A1A0H7L8_9ASCO</name>
<organism evidence="8 9">
    <name type="scientific">Metschnikowia bicuspidata var. bicuspidata NRRL YB-4993</name>
    <dbReference type="NCBI Taxonomy" id="869754"/>
    <lineage>
        <taxon>Eukaryota</taxon>
        <taxon>Fungi</taxon>
        <taxon>Dikarya</taxon>
        <taxon>Ascomycota</taxon>
        <taxon>Saccharomycotina</taxon>
        <taxon>Pichiomycetes</taxon>
        <taxon>Metschnikowiaceae</taxon>
        <taxon>Metschnikowia</taxon>
    </lineage>
</organism>
<dbReference type="PANTHER" id="PTHR47804">
    <property type="entry name" value="60S RIBOSOMAL PROTEIN L19"/>
    <property type="match status" value="1"/>
</dbReference>
<feature type="transmembrane region" description="Helical" evidence="5">
    <location>
        <begin position="153"/>
        <end position="180"/>
    </location>
</feature>
<protein>
    <submittedName>
        <fullName evidence="8">Uncharacterized protein</fullName>
    </submittedName>
</protein>
<feature type="transmembrane region" description="Helical" evidence="5">
    <location>
        <begin position="927"/>
        <end position="944"/>
    </location>
</feature>